<protein>
    <recommendedName>
        <fullName evidence="1">BFD-like [2Fe-2S]-binding domain-containing protein</fullName>
    </recommendedName>
</protein>
<dbReference type="Gene3D" id="1.10.10.1100">
    <property type="entry name" value="BFD-like [2Fe-2S]-binding domain"/>
    <property type="match status" value="1"/>
</dbReference>
<evidence type="ECO:0000313" key="2">
    <source>
        <dbReference type="EMBL" id="SVC83197.1"/>
    </source>
</evidence>
<dbReference type="Pfam" id="PF04324">
    <property type="entry name" value="Fer2_BFD"/>
    <property type="match status" value="1"/>
</dbReference>
<reference evidence="2" key="1">
    <citation type="submission" date="2018-05" db="EMBL/GenBank/DDBJ databases">
        <authorList>
            <person name="Lanie J.A."/>
            <person name="Ng W.-L."/>
            <person name="Kazmierczak K.M."/>
            <person name="Andrzejewski T.M."/>
            <person name="Davidsen T.M."/>
            <person name="Wayne K.J."/>
            <person name="Tettelin H."/>
            <person name="Glass J.I."/>
            <person name="Rusch D."/>
            <person name="Podicherti R."/>
            <person name="Tsui H.-C.T."/>
            <person name="Winkler M.E."/>
        </authorList>
    </citation>
    <scope>NUCLEOTIDE SEQUENCE</scope>
</reference>
<name>A0A382QDU1_9ZZZZ</name>
<organism evidence="2">
    <name type="scientific">marine metagenome</name>
    <dbReference type="NCBI Taxonomy" id="408172"/>
    <lineage>
        <taxon>unclassified sequences</taxon>
        <taxon>metagenomes</taxon>
        <taxon>ecological metagenomes</taxon>
    </lineage>
</organism>
<gene>
    <name evidence="2" type="ORF">METZ01_LOCUS336051</name>
</gene>
<evidence type="ECO:0000259" key="1">
    <source>
        <dbReference type="Pfam" id="PF04324"/>
    </source>
</evidence>
<sequence>MRNNPDKADNIQEGVRFRNCTGFLALYGLYYWWGAIYIKTTETILTSEKKIINNFKKVCICRSIKGGTIFKAMEGGALSFEALRSTIRVGTGNCKAKRCRARIEGMVSEFKKDQEVSLETQNSS</sequence>
<dbReference type="AlphaFoldDB" id="A0A382QDU1"/>
<dbReference type="EMBL" id="UINC01113525">
    <property type="protein sequence ID" value="SVC83197.1"/>
    <property type="molecule type" value="Genomic_DNA"/>
</dbReference>
<accession>A0A382QDU1</accession>
<dbReference type="InterPro" id="IPR007419">
    <property type="entry name" value="BFD-like_2Fe2S-bd_dom"/>
</dbReference>
<proteinExistence type="predicted"/>
<dbReference type="InterPro" id="IPR041854">
    <property type="entry name" value="BFD-like_2Fe2S-bd_dom_sf"/>
</dbReference>
<feature type="domain" description="BFD-like [2Fe-2S]-binding" evidence="1">
    <location>
        <begin position="58"/>
        <end position="108"/>
    </location>
</feature>